<comment type="caution">
    <text evidence="3">The sequence shown here is derived from an EMBL/GenBank/DDBJ whole genome shotgun (WGS) entry which is preliminary data.</text>
</comment>
<dbReference type="InterPro" id="IPR011047">
    <property type="entry name" value="Quinoprotein_ADH-like_sf"/>
</dbReference>
<feature type="chain" id="PRO_5037151748" description="Pyrrolo-quinoline quinone" evidence="2">
    <location>
        <begin position="23"/>
        <end position="528"/>
    </location>
</feature>
<sequence>MTPTIAFRWWRPALAAAVLAFAACGGGGGGGDGGGATAPPPGAAPGPEVNGPPWLSFGHDAQHTAVAAIATQDLNRIAWSTPVDEVPQYQTNGSLLAHYGSPVISGRNTVVVPVKTGAAGGFRVEGRSGGTGALLWSLASDYVAPASQWFPSFNATITPAGRVVIPGAGGKVVVRESADDATSATQSLAFYGAQPDPALDGSVFIDTPVTSDAQGNLFFGFLVTGANAQGLVGGIARIDANGTGRWISAATAAADPAIVKAAMNSAPALSPDGSTLYVAVNAAAQAGVTQKGYLLALDSTTLAVKGRAALVDPATGLPARVSDTATSSPVVGPDGHVYFGVLESTFGQHNARGWLLHFDATLATQSVPGGFGWDVTPSLVPASMVPSYTGPSSYLLALKYNDYAGVGTGTGQNELAVIDPSATQIDPISGRTIMREVLKILSPTLAAGGPAGAREEWCINTMAVDPATRSILANNEDGILYRWNLATNTFSQQIQLNSGLGQAYTPTAVGADGAVYAVSNARLYAVVR</sequence>
<reference evidence="3" key="1">
    <citation type="submission" date="2020-12" db="EMBL/GenBank/DDBJ databases">
        <title>Ramlibacter sp. nov., isolated from a freshwater alga, Cryptomonas.</title>
        <authorList>
            <person name="Kim H.M."/>
            <person name="Jeon C.O."/>
        </authorList>
    </citation>
    <scope>NUCLEOTIDE SEQUENCE</scope>
    <source>
        <strain evidence="3">CrO1</strain>
    </source>
</reference>
<feature type="signal peptide" evidence="2">
    <location>
        <begin position="1"/>
        <end position="22"/>
    </location>
</feature>
<protein>
    <recommendedName>
        <fullName evidence="5">Pyrrolo-quinoline quinone</fullName>
    </recommendedName>
</protein>
<dbReference type="Proteomes" id="UP000617041">
    <property type="component" value="Unassembled WGS sequence"/>
</dbReference>
<gene>
    <name evidence="3" type="ORF">I8E28_04515</name>
</gene>
<dbReference type="EMBL" id="JAEDAO010000001">
    <property type="protein sequence ID" value="MBK0391842.1"/>
    <property type="molecule type" value="Genomic_DNA"/>
</dbReference>
<keyword evidence="2" id="KW-0732">Signal</keyword>
<name>A0A934Q040_9BURK</name>
<evidence type="ECO:0000256" key="2">
    <source>
        <dbReference type="SAM" id="SignalP"/>
    </source>
</evidence>
<keyword evidence="4" id="KW-1185">Reference proteome</keyword>
<proteinExistence type="predicted"/>
<dbReference type="AlphaFoldDB" id="A0A934Q040"/>
<accession>A0A934Q040</accession>
<dbReference type="SUPFAM" id="SSF50998">
    <property type="entry name" value="Quinoprotein alcohol dehydrogenase-like"/>
    <property type="match status" value="1"/>
</dbReference>
<evidence type="ECO:0000313" key="4">
    <source>
        <dbReference type="Proteomes" id="UP000617041"/>
    </source>
</evidence>
<organism evidence="3 4">
    <name type="scientific">Ramlibacter algicola</name>
    <dbReference type="NCBI Taxonomy" id="2795217"/>
    <lineage>
        <taxon>Bacteria</taxon>
        <taxon>Pseudomonadati</taxon>
        <taxon>Pseudomonadota</taxon>
        <taxon>Betaproteobacteria</taxon>
        <taxon>Burkholderiales</taxon>
        <taxon>Comamonadaceae</taxon>
        <taxon>Ramlibacter</taxon>
    </lineage>
</organism>
<dbReference type="RefSeq" id="WP_200786664.1">
    <property type="nucleotide sequence ID" value="NZ_JAEDAO010000001.1"/>
</dbReference>
<evidence type="ECO:0000313" key="3">
    <source>
        <dbReference type="EMBL" id="MBK0391842.1"/>
    </source>
</evidence>
<evidence type="ECO:0000256" key="1">
    <source>
        <dbReference type="SAM" id="MobiDB-lite"/>
    </source>
</evidence>
<evidence type="ECO:0008006" key="5">
    <source>
        <dbReference type="Google" id="ProtNLM"/>
    </source>
</evidence>
<feature type="region of interest" description="Disordered" evidence="1">
    <location>
        <begin position="30"/>
        <end position="50"/>
    </location>
</feature>